<sequence length="365" mass="40067">MGDTSLLRLIGVRKTNDPWVFEGVSLPGRAGNLQPIAYGGCAVGTAIISAGHTFSPEARLVPYSVVGQFLGPASLSQPFVCYVTPMRDTRTFVTRHVIVKQRSKKGDLRSVLALTLDMIASPNSTKAALEKSRAENKHPAAVNSVLHYQPKPRKPTNNVEQLMDPDTYVAMRIERGEVDESVVGIYQDFLDLWSKLFEGRVVEDNILSENFMGMLNTDTSQDGLPLLERRSWDWFRAREPLSKNNGSETMSEASPDGLLPVSNTIAQTACLALAMDGMLAFMPLSMAKLNLAAASAASSMDFALRLHSDVFDMNAWHLREARPVAAGWQRTFTEAMLYDEEGTLIASASQQCVLRPAEGEPNAKM</sequence>
<dbReference type="GO" id="GO:0009062">
    <property type="term" value="P:fatty acid catabolic process"/>
    <property type="evidence" value="ECO:0007669"/>
    <property type="project" value="TreeGrafter"/>
</dbReference>
<evidence type="ECO:0000259" key="3">
    <source>
        <dbReference type="Pfam" id="PF13622"/>
    </source>
</evidence>
<feature type="domain" description="Acyl-CoA thioesterase-like N-terminal HotDog" evidence="3">
    <location>
        <begin position="27"/>
        <end position="110"/>
    </location>
</feature>
<dbReference type="InterPro" id="IPR029069">
    <property type="entry name" value="HotDog_dom_sf"/>
</dbReference>
<dbReference type="GO" id="GO:0005782">
    <property type="term" value="C:peroxisomal matrix"/>
    <property type="evidence" value="ECO:0007669"/>
    <property type="project" value="UniProtKB-SubCell"/>
</dbReference>
<reference evidence="5 6" key="1">
    <citation type="submission" date="2017-10" db="EMBL/GenBank/DDBJ databases">
        <title>A novel species of cold-tolerant Malassezia isolated from bats.</title>
        <authorList>
            <person name="Lorch J.M."/>
            <person name="Palmer J.M."/>
            <person name="Vanderwolf K.J."/>
            <person name="Schmidt K.Z."/>
            <person name="Verant M.L."/>
            <person name="Weller T.J."/>
            <person name="Blehert D.S."/>
        </authorList>
    </citation>
    <scope>NUCLEOTIDE SEQUENCE [LARGE SCALE GENOMIC DNA]</scope>
    <source>
        <strain evidence="5 6">NWHC:44797-103</strain>
    </source>
</reference>
<dbReference type="CDD" id="cd03444">
    <property type="entry name" value="Thioesterase_II_repeat1"/>
    <property type="match status" value="1"/>
</dbReference>
<dbReference type="PANTHER" id="PTHR11066:SF35">
    <property type="entry name" value="ACYL-COA THIOESTERASE II"/>
    <property type="match status" value="1"/>
</dbReference>
<dbReference type="Pfam" id="PF20789">
    <property type="entry name" value="4HBT_3C"/>
    <property type="match status" value="1"/>
</dbReference>
<evidence type="ECO:0000313" key="5">
    <source>
        <dbReference type="EMBL" id="PKI82665.1"/>
    </source>
</evidence>
<dbReference type="EMBL" id="KZ454994">
    <property type="protein sequence ID" value="PKI82665.1"/>
    <property type="molecule type" value="Genomic_DNA"/>
</dbReference>
<evidence type="ECO:0000256" key="1">
    <source>
        <dbReference type="ARBA" id="ARBA00006538"/>
    </source>
</evidence>
<feature type="domain" description="Acyl-CoA thioesterase-like C-terminal" evidence="4">
    <location>
        <begin position="263"/>
        <end position="353"/>
    </location>
</feature>
<accession>A0A2N1J7X7</accession>
<protein>
    <recommendedName>
        <fullName evidence="7">Tes1p</fullName>
    </recommendedName>
</protein>
<dbReference type="InterPro" id="IPR003703">
    <property type="entry name" value="Acyl_CoA_thio"/>
</dbReference>
<keyword evidence="6" id="KW-1185">Reference proteome</keyword>
<evidence type="ECO:0008006" key="7">
    <source>
        <dbReference type="Google" id="ProtNLM"/>
    </source>
</evidence>
<evidence type="ECO:0000313" key="6">
    <source>
        <dbReference type="Proteomes" id="UP000232875"/>
    </source>
</evidence>
<dbReference type="Gene3D" id="2.40.160.210">
    <property type="entry name" value="Acyl-CoA thioesterase, double hotdog domain"/>
    <property type="match status" value="1"/>
</dbReference>
<dbReference type="GO" id="GO:0006637">
    <property type="term" value="P:acyl-CoA metabolic process"/>
    <property type="evidence" value="ECO:0007669"/>
    <property type="project" value="InterPro"/>
</dbReference>
<dbReference type="InterPro" id="IPR049449">
    <property type="entry name" value="TesB_ACOT8-like_N"/>
</dbReference>
<dbReference type="PANTHER" id="PTHR11066">
    <property type="entry name" value="ACYL-COA THIOESTERASE"/>
    <property type="match status" value="1"/>
</dbReference>
<evidence type="ECO:0000259" key="4">
    <source>
        <dbReference type="Pfam" id="PF20789"/>
    </source>
</evidence>
<dbReference type="AlphaFoldDB" id="A0A2N1J7X7"/>
<dbReference type="InterPro" id="IPR049450">
    <property type="entry name" value="ACOT8-like_C"/>
</dbReference>
<organism evidence="5 6">
    <name type="scientific">Malassezia vespertilionis</name>
    <dbReference type="NCBI Taxonomy" id="2020962"/>
    <lineage>
        <taxon>Eukaryota</taxon>
        <taxon>Fungi</taxon>
        <taxon>Dikarya</taxon>
        <taxon>Basidiomycota</taxon>
        <taxon>Ustilaginomycotina</taxon>
        <taxon>Malasseziomycetes</taxon>
        <taxon>Malasseziales</taxon>
        <taxon>Malasseziaceae</taxon>
        <taxon>Malassezia</taxon>
    </lineage>
</organism>
<dbReference type="SUPFAM" id="SSF54637">
    <property type="entry name" value="Thioesterase/thiol ester dehydrase-isomerase"/>
    <property type="match status" value="2"/>
</dbReference>
<comment type="similarity">
    <text evidence="1">Belongs to the C/M/P thioester hydrolase family.</text>
</comment>
<keyword evidence="2" id="KW-0378">Hydrolase</keyword>
<dbReference type="STRING" id="2020962.A0A2N1J7X7"/>
<name>A0A2N1J7X7_9BASI</name>
<gene>
    <name evidence="5" type="ORF">MVES_003513</name>
</gene>
<dbReference type="Pfam" id="PF13622">
    <property type="entry name" value="4HBT_3"/>
    <property type="match status" value="1"/>
</dbReference>
<dbReference type="OrthoDB" id="68328at2759"/>
<dbReference type="InterPro" id="IPR042171">
    <property type="entry name" value="Acyl-CoA_hotdog"/>
</dbReference>
<proteinExistence type="inferred from homology"/>
<evidence type="ECO:0000256" key="2">
    <source>
        <dbReference type="ARBA" id="ARBA00022801"/>
    </source>
</evidence>
<dbReference type="Proteomes" id="UP000232875">
    <property type="component" value="Unassembled WGS sequence"/>
</dbReference>
<dbReference type="GO" id="GO:0047617">
    <property type="term" value="F:fatty acyl-CoA hydrolase activity"/>
    <property type="evidence" value="ECO:0007669"/>
    <property type="project" value="InterPro"/>
</dbReference>